<dbReference type="eggNOG" id="COG1961">
    <property type="taxonomic scope" value="Bacteria"/>
</dbReference>
<organism evidence="1 2">
    <name type="scientific">Pelotomaculum thermopropionicum (strain DSM 13744 / JCM 10971 / SI)</name>
    <dbReference type="NCBI Taxonomy" id="370438"/>
    <lineage>
        <taxon>Bacteria</taxon>
        <taxon>Bacillati</taxon>
        <taxon>Bacillota</taxon>
        <taxon>Clostridia</taxon>
        <taxon>Eubacteriales</taxon>
        <taxon>Desulfotomaculaceae</taxon>
        <taxon>Pelotomaculum</taxon>
    </lineage>
</organism>
<keyword evidence="2" id="KW-1185">Reference proteome</keyword>
<name>A5D0Z5_PELTS</name>
<dbReference type="Proteomes" id="UP000006556">
    <property type="component" value="Chromosome"/>
</dbReference>
<dbReference type="KEGG" id="pth:PTH_1891"/>
<protein>
    <submittedName>
        <fullName evidence="1">Uncharacterized protein</fullName>
    </submittedName>
</protein>
<reference evidence="2" key="1">
    <citation type="journal article" date="2008" name="Genome Res.">
        <title>The genome of Pelotomaculum thermopropionicum reveals niche-associated evolution in anaerobic microbiota.</title>
        <authorList>
            <person name="Kosaka T."/>
            <person name="Kato S."/>
            <person name="Shimoyama T."/>
            <person name="Ishii S."/>
            <person name="Abe T."/>
            <person name="Watanabe K."/>
        </authorList>
    </citation>
    <scope>NUCLEOTIDE SEQUENCE [LARGE SCALE GENOMIC DNA]</scope>
    <source>
        <strain evidence="2">DSM 13744 / JCM 10971 / SI</strain>
    </source>
</reference>
<evidence type="ECO:0000313" key="1">
    <source>
        <dbReference type="EMBL" id="BAF60072.1"/>
    </source>
</evidence>
<proteinExistence type="predicted"/>
<accession>A5D0Z5</accession>
<sequence length="62" mass="7299">METLREPAKMKEAIEAHLESWERRKRKLDLLVGPFTRQLNNCSIFRLTSAKTLKEVTRGRTI</sequence>
<evidence type="ECO:0000313" key="2">
    <source>
        <dbReference type="Proteomes" id="UP000006556"/>
    </source>
</evidence>
<dbReference type="EMBL" id="AP009389">
    <property type="protein sequence ID" value="BAF60072.1"/>
    <property type="molecule type" value="Genomic_DNA"/>
</dbReference>
<gene>
    <name evidence="1" type="ordered locus">PTH_1891</name>
</gene>
<dbReference type="HOGENOM" id="CLU_2900205_0_0_9"/>
<dbReference type="AlphaFoldDB" id="A5D0Z5"/>